<reference evidence="5" key="1">
    <citation type="submission" date="2016-07" db="EMBL/GenBank/DDBJ databases">
        <title>Identification and expression analysis of antioxidant enzymes related genes of Neoseiulus barkeri.</title>
        <authorList>
            <person name="Tian C."/>
            <person name="Liu H."/>
        </authorList>
    </citation>
    <scope>NUCLEOTIDE SEQUENCE</scope>
</reference>
<dbReference type="EMBL" id="KX505995">
    <property type="protein sequence ID" value="AON96407.1"/>
    <property type="molecule type" value="mRNA"/>
</dbReference>
<dbReference type="Pfam" id="PF00255">
    <property type="entry name" value="GSHPx"/>
    <property type="match status" value="1"/>
</dbReference>
<dbReference type="PRINTS" id="PR01011">
    <property type="entry name" value="GLUTPROXDASE"/>
</dbReference>
<keyword evidence="3 4" id="KW-0560">Oxidoreductase</keyword>
<dbReference type="SMR" id="A0A1C9EFZ3"/>
<dbReference type="InterPro" id="IPR036249">
    <property type="entry name" value="Thioredoxin-like_sf"/>
</dbReference>
<dbReference type="PROSITE" id="PS51355">
    <property type="entry name" value="GLUTATHIONE_PEROXID_3"/>
    <property type="match status" value="1"/>
</dbReference>
<evidence type="ECO:0000256" key="3">
    <source>
        <dbReference type="ARBA" id="ARBA00023002"/>
    </source>
</evidence>
<gene>
    <name evidence="5" type="primary">PHGPX1</name>
</gene>
<evidence type="ECO:0000313" key="5">
    <source>
        <dbReference type="EMBL" id="AON96407.1"/>
    </source>
</evidence>
<dbReference type="InterPro" id="IPR029760">
    <property type="entry name" value="GPX_CS"/>
</dbReference>
<accession>A0A1C9EFZ3</accession>
<evidence type="ECO:0000256" key="1">
    <source>
        <dbReference type="ARBA" id="ARBA00006926"/>
    </source>
</evidence>
<dbReference type="FunFam" id="3.40.30.10:FF:000010">
    <property type="entry name" value="Glutathione peroxidase"/>
    <property type="match status" value="1"/>
</dbReference>
<dbReference type="InterPro" id="IPR000889">
    <property type="entry name" value="Glutathione_peroxidase"/>
</dbReference>
<sequence>MASALRRVVFDSVIHRGGIHSSGLVTPPPVLTGVGAVFFSSSTMAKTIYDFVVKGMKGEDISLKKYEGKVCLIVNVASRCGLTDQYAGLQKLYDDHKANGLEILGFPCNQFGGQEPGTEEEIKSFCSLKYNVTFDMFKKIDVNGANASPLYKFLKSEQHGFLTDDIKWNFTKFLVDRSGKPVKRYAPQDSPSSLEKDIIEYLAKDSKL</sequence>
<dbReference type="PANTHER" id="PTHR11592:SF78">
    <property type="entry name" value="GLUTATHIONE PEROXIDASE"/>
    <property type="match status" value="1"/>
</dbReference>
<dbReference type="GO" id="GO:0006979">
    <property type="term" value="P:response to oxidative stress"/>
    <property type="evidence" value="ECO:0007669"/>
    <property type="project" value="InterPro"/>
</dbReference>
<dbReference type="InterPro" id="IPR029759">
    <property type="entry name" value="GPX_AS"/>
</dbReference>
<keyword evidence="2 4" id="KW-0575">Peroxidase</keyword>
<organism evidence="5">
    <name type="scientific">Neoseiulus barkeri</name>
    <dbReference type="NCBI Taxonomy" id="573039"/>
    <lineage>
        <taxon>Eukaryota</taxon>
        <taxon>Metazoa</taxon>
        <taxon>Ecdysozoa</taxon>
        <taxon>Arthropoda</taxon>
        <taxon>Chelicerata</taxon>
        <taxon>Arachnida</taxon>
        <taxon>Acari</taxon>
        <taxon>Parasitiformes</taxon>
        <taxon>Mesostigmata</taxon>
        <taxon>Gamasina</taxon>
        <taxon>Phytoseioidea</taxon>
        <taxon>Phytoseiidae</taxon>
        <taxon>Amblyseiinae</taxon>
        <taxon>Neoseiulus</taxon>
    </lineage>
</organism>
<dbReference type="CDD" id="cd00340">
    <property type="entry name" value="GSH_Peroxidase"/>
    <property type="match status" value="1"/>
</dbReference>
<dbReference type="Gene3D" id="3.40.30.10">
    <property type="entry name" value="Glutaredoxin"/>
    <property type="match status" value="1"/>
</dbReference>
<comment type="similarity">
    <text evidence="1 4">Belongs to the glutathione peroxidase family.</text>
</comment>
<dbReference type="PANTHER" id="PTHR11592">
    <property type="entry name" value="GLUTATHIONE PEROXIDASE"/>
    <property type="match status" value="1"/>
</dbReference>
<dbReference type="PROSITE" id="PS00763">
    <property type="entry name" value="GLUTATHIONE_PEROXID_2"/>
    <property type="match status" value="1"/>
</dbReference>
<dbReference type="GO" id="GO:0004601">
    <property type="term" value="F:peroxidase activity"/>
    <property type="evidence" value="ECO:0007669"/>
    <property type="project" value="UniProtKB-KW"/>
</dbReference>
<proteinExistence type="evidence at transcript level"/>
<dbReference type="PROSITE" id="PS00460">
    <property type="entry name" value="GLUTATHIONE_PEROXID_1"/>
    <property type="match status" value="1"/>
</dbReference>
<protein>
    <recommendedName>
        <fullName evidence="4">Glutathione peroxidase</fullName>
    </recommendedName>
</protein>
<evidence type="ECO:0000256" key="4">
    <source>
        <dbReference type="RuleBase" id="RU000499"/>
    </source>
</evidence>
<dbReference type="SUPFAM" id="SSF52833">
    <property type="entry name" value="Thioredoxin-like"/>
    <property type="match status" value="1"/>
</dbReference>
<evidence type="ECO:0000256" key="2">
    <source>
        <dbReference type="ARBA" id="ARBA00022559"/>
    </source>
</evidence>
<name>A0A1C9EFZ3_9ACAR</name>
<dbReference type="AlphaFoldDB" id="A0A1C9EFZ3"/>